<dbReference type="RefSeq" id="WP_189170056.1">
    <property type="nucleotide sequence ID" value="NZ_BMQB01000004.1"/>
</dbReference>
<reference evidence="18" key="1">
    <citation type="journal article" date="2014" name="Int. J. Syst. Evol. Microbiol.">
        <title>Complete genome sequence of Corynebacterium casei LMG S-19264T (=DSM 44701T), isolated from a smear-ripened cheese.</title>
        <authorList>
            <consortium name="US DOE Joint Genome Institute (JGI-PGF)"/>
            <person name="Walter F."/>
            <person name="Albersmeier A."/>
            <person name="Kalinowski J."/>
            <person name="Ruckert C."/>
        </authorList>
    </citation>
    <scope>NUCLEOTIDE SEQUENCE</scope>
    <source>
        <strain evidence="18">JCM 3090</strain>
    </source>
</reference>
<evidence type="ECO:0000256" key="7">
    <source>
        <dbReference type="ARBA" id="ARBA00022801"/>
    </source>
</evidence>
<keyword evidence="10" id="KW-0865">Zymogen</keyword>
<evidence type="ECO:0000259" key="15">
    <source>
        <dbReference type="Pfam" id="PF03413"/>
    </source>
</evidence>
<proteinExistence type="inferred from homology"/>
<feature type="active site" description="Proton donor" evidence="11">
    <location>
        <position position="420"/>
    </location>
</feature>
<dbReference type="PANTHER" id="PTHR33794">
    <property type="entry name" value="BACILLOLYSIN"/>
    <property type="match status" value="1"/>
</dbReference>
<keyword evidence="7" id="KW-0378">Hydrolase</keyword>
<feature type="domain" description="Peptidase M4" evidence="13">
    <location>
        <begin position="241"/>
        <end position="342"/>
    </location>
</feature>
<evidence type="ECO:0000313" key="19">
    <source>
        <dbReference type="Proteomes" id="UP000649739"/>
    </source>
</evidence>
<comment type="similarity">
    <text evidence="2">Belongs to the peptidase M28 family. M28A subfamily.</text>
</comment>
<dbReference type="InterPro" id="IPR001570">
    <property type="entry name" value="Peptidase_M4_C_domain"/>
</dbReference>
<organism evidence="18 19">
    <name type="scientific">Pilimelia anulata</name>
    <dbReference type="NCBI Taxonomy" id="53371"/>
    <lineage>
        <taxon>Bacteria</taxon>
        <taxon>Bacillati</taxon>
        <taxon>Actinomycetota</taxon>
        <taxon>Actinomycetes</taxon>
        <taxon>Micromonosporales</taxon>
        <taxon>Micromonosporaceae</taxon>
        <taxon>Pilimelia</taxon>
    </lineage>
</organism>
<evidence type="ECO:0000259" key="14">
    <source>
        <dbReference type="Pfam" id="PF02868"/>
    </source>
</evidence>
<evidence type="ECO:0000313" key="18">
    <source>
        <dbReference type="EMBL" id="GGJ92369.1"/>
    </source>
</evidence>
<dbReference type="Pfam" id="PF07504">
    <property type="entry name" value="FTP"/>
    <property type="match status" value="1"/>
</dbReference>
<evidence type="ECO:0000256" key="12">
    <source>
        <dbReference type="SAM" id="SignalP"/>
    </source>
</evidence>
<dbReference type="AlphaFoldDB" id="A0A8J3F961"/>
<dbReference type="Pfam" id="PF03413">
    <property type="entry name" value="PepSY"/>
    <property type="match status" value="1"/>
</dbReference>
<comment type="cofactor">
    <cofactor evidence="1">
        <name>Zn(2+)</name>
        <dbReference type="ChEBI" id="CHEBI:29105"/>
    </cofactor>
</comment>
<keyword evidence="8" id="KW-0862">Zinc</keyword>
<dbReference type="Pfam" id="PF04389">
    <property type="entry name" value="Peptidase_M28"/>
    <property type="match status" value="1"/>
</dbReference>
<dbReference type="GO" id="GO:0006508">
    <property type="term" value="P:proteolysis"/>
    <property type="evidence" value="ECO:0007669"/>
    <property type="project" value="UniProtKB-KW"/>
</dbReference>
<evidence type="ECO:0000259" key="16">
    <source>
        <dbReference type="Pfam" id="PF04389"/>
    </source>
</evidence>
<evidence type="ECO:0000259" key="13">
    <source>
        <dbReference type="Pfam" id="PF01447"/>
    </source>
</evidence>
<evidence type="ECO:0000256" key="2">
    <source>
        <dbReference type="ARBA" id="ARBA00005957"/>
    </source>
</evidence>
<dbReference type="InterPro" id="IPR007484">
    <property type="entry name" value="Peptidase_M28"/>
</dbReference>
<keyword evidence="6 12" id="KW-0732">Signal</keyword>
<name>A0A8J3F961_9ACTN</name>
<dbReference type="Gene3D" id="1.10.390.10">
    <property type="entry name" value="Neutral Protease Domain 2"/>
    <property type="match status" value="1"/>
</dbReference>
<dbReference type="PANTHER" id="PTHR33794:SF1">
    <property type="entry name" value="BACILLOLYSIN"/>
    <property type="match status" value="1"/>
</dbReference>
<evidence type="ECO:0000256" key="9">
    <source>
        <dbReference type="ARBA" id="ARBA00023049"/>
    </source>
</evidence>
<evidence type="ECO:0000256" key="6">
    <source>
        <dbReference type="ARBA" id="ARBA00022729"/>
    </source>
</evidence>
<dbReference type="Proteomes" id="UP000649739">
    <property type="component" value="Unassembled WGS sequence"/>
</dbReference>
<dbReference type="Gene3D" id="3.40.630.10">
    <property type="entry name" value="Zn peptidases"/>
    <property type="match status" value="1"/>
</dbReference>
<sequence length="810" mass="84380">MKRKVVWATGAAIAVTGAVALSAPSSFASTAGEAAPAAKAPAKLLAASAADQLIASDPATFFKSEDDVIEQQSVVASAGLENVAYERTHQGLRVLGGDFVVVTNSEGRVLSTWVAQKSELNLRSNRAGISAERATRIAKSQLRKVSNAAAPELVVIAKGAGKLAYEVVVEGTKAGNVPSRTHVVIDAATGRVDQNWTWDEVRAHGAELAATGNGSYYGAQEFPGMSSTVTDSTRSGISCGGQSGGAYSISGGKFGNGGGMDGPSGCSDAMYAAAKEWDMLKEWTGRNGIDGNGRGFPAKVLLNQVNAFWNGSNVSFGHSQDNKRQLTNIDVVGHEYGHGIFQNTPGGSGGGNEAGGLNESTGDIFGNATEHFANHANDKPDYEVGELPNLVGKGPIRYMYEPSKVGDPNCMWTGSAPEVHKGAGPQNHMFYLLAEGSNPTNGQPKSPTCNNSTVTGIGVQKATKIFMTALSRKTSGWTHAKSRAAMVAAAKELFPGGVECKTTQAAWDAVSVKGSDTCGATPTPGGPSVSDIPTIDTAKVKAHLQAFQGFADQNGGTRRSGRPGYVASQNYVADKLKAAGYNVVIQNCTSGCTGGANVIADWPGGDENNVLMLGAHLDSVSAGPGINDNGSGSATILETALTVAAQKPKLARHLRFGWWADEEQGLNGSKFYVNQLGANKSKVKTYLNFDMVASVNGGYFINNITTEAAKALKAYYDSKNIPTEENTEGANRSDDASFSRGGIPASGVAAGASYKLTAEQAKKWGKKANAPRDPCYHQACDTMKNIDDTILGHAANAQVTAIYKLAVSGR</sequence>
<comment type="caution">
    <text evidence="18">The sequence shown here is derived from an EMBL/GenBank/DDBJ whole genome shotgun (WGS) entry which is preliminary data.</text>
</comment>
<evidence type="ECO:0000256" key="3">
    <source>
        <dbReference type="ARBA" id="ARBA00009388"/>
    </source>
</evidence>
<dbReference type="InterPro" id="IPR023612">
    <property type="entry name" value="Peptidase_M4"/>
</dbReference>
<reference evidence="18" key="2">
    <citation type="submission" date="2020-09" db="EMBL/GenBank/DDBJ databases">
        <authorList>
            <person name="Sun Q."/>
            <person name="Ohkuma M."/>
        </authorList>
    </citation>
    <scope>NUCLEOTIDE SEQUENCE</scope>
    <source>
        <strain evidence="18">JCM 3090</strain>
    </source>
</reference>
<feature type="domain" description="PepSY" evidence="15">
    <location>
        <begin position="129"/>
        <end position="192"/>
    </location>
</feature>
<dbReference type="InterPro" id="IPR025711">
    <property type="entry name" value="PepSY"/>
</dbReference>
<evidence type="ECO:0000256" key="10">
    <source>
        <dbReference type="ARBA" id="ARBA00023145"/>
    </source>
</evidence>
<evidence type="ECO:0000256" key="11">
    <source>
        <dbReference type="PIRSR" id="PIRSR623612-1"/>
    </source>
</evidence>
<dbReference type="PRINTS" id="PR00730">
    <property type="entry name" value="THERMOLYSIN"/>
</dbReference>
<dbReference type="GO" id="GO:0046872">
    <property type="term" value="F:metal ion binding"/>
    <property type="evidence" value="ECO:0007669"/>
    <property type="project" value="UniProtKB-KW"/>
</dbReference>
<evidence type="ECO:0000256" key="5">
    <source>
        <dbReference type="ARBA" id="ARBA00022723"/>
    </source>
</evidence>
<keyword evidence="9" id="KW-0482">Metalloprotease</keyword>
<dbReference type="EMBL" id="BMQB01000004">
    <property type="protein sequence ID" value="GGJ92369.1"/>
    <property type="molecule type" value="Genomic_DNA"/>
</dbReference>
<dbReference type="SUPFAM" id="SSF53187">
    <property type="entry name" value="Zn-dependent exopeptidases"/>
    <property type="match status" value="1"/>
</dbReference>
<dbReference type="Gene3D" id="3.10.170.10">
    <property type="match status" value="1"/>
</dbReference>
<dbReference type="SUPFAM" id="SSF55486">
    <property type="entry name" value="Metalloproteases ('zincins'), catalytic domain"/>
    <property type="match status" value="1"/>
</dbReference>
<dbReference type="FunFam" id="3.40.630.10:FF:000066">
    <property type="entry name" value="M28 family peptidase"/>
    <property type="match status" value="1"/>
</dbReference>
<evidence type="ECO:0000256" key="4">
    <source>
        <dbReference type="ARBA" id="ARBA00022670"/>
    </source>
</evidence>
<evidence type="ECO:0000259" key="17">
    <source>
        <dbReference type="Pfam" id="PF07504"/>
    </source>
</evidence>
<comment type="similarity">
    <text evidence="3">Belongs to the peptidase M4 family.</text>
</comment>
<evidence type="ECO:0000256" key="8">
    <source>
        <dbReference type="ARBA" id="ARBA00022833"/>
    </source>
</evidence>
<feature type="domain" description="Peptidase M28" evidence="16">
    <location>
        <begin position="597"/>
        <end position="798"/>
    </location>
</feature>
<feature type="chain" id="PRO_5035159275" evidence="12">
    <location>
        <begin position="29"/>
        <end position="810"/>
    </location>
</feature>
<dbReference type="GO" id="GO:0004222">
    <property type="term" value="F:metalloendopeptidase activity"/>
    <property type="evidence" value="ECO:0007669"/>
    <property type="project" value="InterPro"/>
</dbReference>
<feature type="domain" description="Peptidase M4 C-terminal" evidence="14">
    <location>
        <begin position="352"/>
        <end position="512"/>
    </location>
</feature>
<dbReference type="Pfam" id="PF01447">
    <property type="entry name" value="Peptidase_M4"/>
    <property type="match status" value="1"/>
</dbReference>
<dbReference type="CDD" id="cd09597">
    <property type="entry name" value="M4_TLP"/>
    <property type="match status" value="1"/>
</dbReference>
<feature type="domain" description="FTP" evidence="17">
    <location>
        <begin position="74"/>
        <end position="111"/>
    </location>
</feature>
<evidence type="ECO:0000256" key="1">
    <source>
        <dbReference type="ARBA" id="ARBA00001947"/>
    </source>
</evidence>
<feature type="active site" evidence="11">
    <location>
        <position position="335"/>
    </location>
</feature>
<feature type="signal peptide" evidence="12">
    <location>
        <begin position="1"/>
        <end position="28"/>
    </location>
</feature>
<dbReference type="InterPro" id="IPR011096">
    <property type="entry name" value="FTP_domain"/>
</dbReference>
<dbReference type="InterPro" id="IPR027268">
    <property type="entry name" value="Peptidase_M4/M1_CTD_sf"/>
</dbReference>
<keyword evidence="19" id="KW-1185">Reference proteome</keyword>
<keyword evidence="5" id="KW-0479">Metal-binding</keyword>
<dbReference type="Pfam" id="PF02868">
    <property type="entry name" value="Peptidase_M4_C"/>
    <property type="match status" value="1"/>
</dbReference>
<protein>
    <submittedName>
        <fullName evidence="18">Uncharacterized protein</fullName>
    </submittedName>
</protein>
<dbReference type="InterPro" id="IPR050728">
    <property type="entry name" value="Zinc_Metalloprotease_M4"/>
</dbReference>
<dbReference type="InterPro" id="IPR013856">
    <property type="entry name" value="Peptidase_M4_domain"/>
</dbReference>
<accession>A0A8J3F961</accession>
<gene>
    <name evidence="18" type="ORF">GCM10010123_22750</name>
</gene>
<keyword evidence="4" id="KW-0645">Protease</keyword>